<dbReference type="InterPro" id="IPR000719">
    <property type="entry name" value="Prot_kinase_dom"/>
</dbReference>
<feature type="non-terminal residue" evidence="7">
    <location>
        <position position="46"/>
    </location>
</feature>
<keyword evidence="3" id="KW-0547">Nucleotide-binding</keyword>
<dbReference type="InterPro" id="IPR011009">
    <property type="entry name" value="Kinase-like_dom_sf"/>
</dbReference>
<dbReference type="SUPFAM" id="SSF56112">
    <property type="entry name" value="Protein kinase-like (PK-like)"/>
    <property type="match status" value="1"/>
</dbReference>
<dbReference type="PANTHER" id="PTHR24345:SF91">
    <property type="entry name" value="SERINE_THREONINE-PROTEIN KINASE PLK4"/>
    <property type="match status" value="1"/>
</dbReference>
<feature type="domain" description="Protein kinase" evidence="6">
    <location>
        <begin position="1"/>
        <end position="46"/>
    </location>
</feature>
<dbReference type="GO" id="GO:0005634">
    <property type="term" value="C:nucleus"/>
    <property type="evidence" value="ECO:0007669"/>
    <property type="project" value="TreeGrafter"/>
</dbReference>
<evidence type="ECO:0000256" key="1">
    <source>
        <dbReference type="ARBA" id="ARBA00022527"/>
    </source>
</evidence>
<keyword evidence="1" id="KW-0723">Serine/threonine-protein kinase</keyword>
<accession>A0A4C1TGQ2</accession>
<dbReference type="STRING" id="151549.A0A4C1TGQ2"/>
<dbReference type="Pfam" id="PF00069">
    <property type="entry name" value="Pkinase"/>
    <property type="match status" value="1"/>
</dbReference>
<dbReference type="Gene3D" id="1.10.510.10">
    <property type="entry name" value="Transferase(Phosphotransferase) domain 1"/>
    <property type="match status" value="1"/>
</dbReference>
<evidence type="ECO:0000313" key="8">
    <source>
        <dbReference type="Proteomes" id="UP000299102"/>
    </source>
</evidence>
<dbReference type="GO" id="GO:0004674">
    <property type="term" value="F:protein serine/threonine kinase activity"/>
    <property type="evidence" value="ECO:0007669"/>
    <property type="project" value="UniProtKB-KW"/>
</dbReference>
<evidence type="ECO:0000256" key="4">
    <source>
        <dbReference type="ARBA" id="ARBA00022777"/>
    </source>
</evidence>
<dbReference type="GO" id="GO:0005524">
    <property type="term" value="F:ATP binding"/>
    <property type="evidence" value="ECO:0007669"/>
    <property type="project" value="UniProtKB-KW"/>
</dbReference>
<evidence type="ECO:0000259" key="6">
    <source>
        <dbReference type="PROSITE" id="PS50011"/>
    </source>
</evidence>
<protein>
    <recommendedName>
        <fullName evidence="6">Protein kinase domain-containing protein</fullName>
    </recommendedName>
</protein>
<evidence type="ECO:0000256" key="3">
    <source>
        <dbReference type="ARBA" id="ARBA00022741"/>
    </source>
</evidence>
<keyword evidence="2" id="KW-0808">Transferase</keyword>
<dbReference type="PROSITE" id="PS50011">
    <property type="entry name" value="PROTEIN_KINASE_DOM"/>
    <property type="match status" value="1"/>
</dbReference>
<keyword evidence="4" id="KW-0418">Kinase</keyword>
<evidence type="ECO:0000256" key="5">
    <source>
        <dbReference type="ARBA" id="ARBA00022840"/>
    </source>
</evidence>
<dbReference type="EMBL" id="BGZK01005356">
    <property type="protein sequence ID" value="GBP13683.1"/>
    <property type="molecule type" value="Genomic_DNA"/>
</dbReference>
<keyword evidence="8" id="KW-1185">Reference proteome</keyword>
<sequence>MHVKIADFGLATQLKRPDERHDVCGTPNYISPRSVRYGLPADVWGL</sequence>
<keyword evidence="5" id="KW-0067">ATP-binding</keyword>
<comment type="caution">
    <text evidence="7">The sequence shown here is derived from an EMBL/GenBank/DDBJ whole genome shotgun (WGS) entry which is preliminary data.</text>
</comment>
<proteinExistence type="predicted"/>
<dbReference type="AlphaFoldDB" id="A0A4C1TGQ2"/>
<organism evidence="7 8">
    <name type="scientific">Eumeta variegata</name>
    <name type="common">Bagworm moth</name>
    <name type="synonym">Eumeta japonica</name>
    <dbReference type="NCBI Taxonomy" id="151549"/>
    <lineage>
        <taxon>Eukaryota</taxon>
        <taxon>Metazoa</taxon>
        <taxon>Ecdysozoa</taxon>
        <taxon>Arthropoda</taxon>
        <taxon>Hexapoda</taxon>
        <taxon>Insecta</taxon>
        <taxon>Pterygota</taxon>
        <taxon>Neoptera</taxon>
        <taxon>Endopterygota</taxon>
        <taxon>Lepidoptera</taxon>
        <taxon>Glossata</taxon>
        <taxon>Ditrysia</taxon>
        <taxon>Tineoidea</taxon>
        <taxon>Psychidae</taxon>
        <taxon>Oiketicinae</taxon>
        <taxon>Eumeta</taxon>
    </lineage>
</organism>
<name>A0A4C1TGQ2_EUMVA</name>
<dbReference type="OrthoDB" id="10004143at2759"/>
<evidence type="ECO:0000313" key="7">
    <source>
        <dbReference type="EMBL" id="GBP13683.1"/>
    </source>
</evidence>
<gene>
    <name evidence="7" type="ORF">EVAR_101526_1</name>
</gene>
<evidence type="ECO:0000256" key="2">
    <source>
        <dbReference type="ARBA" id="ARBA00022679"/>
    </source>
</evidence>
<dbReference type="Proteomes" id="UP000299102">
    <property type="component" value="Unassembled WGS sequence"/>
</dbReference>
<dbReference type="PANTHER" id="PTHR24345">
    <property type="entry name" value="SERINE/THREONINE-PROTEIN KINASE PLK"/>
    <property type="match status" value="1"/>
</dbReference>
<reference evidence="7 8" key="1">
    <citation type="journal article" date="2019" name="Commun. Biol.">
        <title>The bagworm genome reveals a unique fibroin gene that provides high tensile strength.</title>
        <authorList>
            <person name="Kono N."/>
            <person name="Nakamura H."/>
            <person name="Ohtoshi R."/>
            <person name="Tomita M."/>
            <person name="Numata K."/>
            <person name="Arakawa K."/>
        </authorList>
    </citation>
    <scope>NUCLEOTIDE SEQUENCE [LARGE SCALE GENOMIC DNA]</scope>
</reference>